<dbReference type="InterPro" id="IPR013783">
    <property type="entry name" value="Ig-like_fold"/>
</dbReference>
<keyword evidence="7" id="KW-1015">Disulfide bond</keyword>
<dbReference type="Proteomes" id="UP001108240">
    <property type="component" value="Unplaced"/>
</dbReference>
<dbReference type="Gene3D" id="2.60.40.10">
    <property type="entry name" value="Immunoglobulins"/>
    <property type="match status" value="2"/>
</dbReference>
<dbReference type="SMART" id="SM00408">
    <property type="entry name" value="IGc2"/>
    <property type="match status" value="2"/>
</dbReference>
<dbReference type="FunFam" id="2.60.40.10:FF:000142">
    <property type="entry name" value="V-set domain-containing T-cell activation inhibitor 1"/>
    <property type="match status" value="2"/>
</dbReference>
<evidence type="ECO:0000256" key="11">
    <source>
        <dbReference type="SAM" id="Phobius"/>
    </source>
</evidence>
<dbReference type="PANTHER" id="PTHR25466:SF14">
    <property type="entry name" value="BUTYROPHILIN SUBFAMILY 2 MEMBER A2-LIKE-RELATED"/>
    <property type="match status" value="1"/>
</dbReference>
<feature type="transmembrane region" description="Helical" evidence="11">
    <location>
        <begin position="304"/>
        <end position="327"/>
    </location>
</feature>
<keyword evidence="9" id="KW-0325">Glycoprotein</keyword>
<dbReference type="Pfam" id="PF07686">
    <property type="entry name" value="V-set"/>
    <property type="match status" value="2"/>
</dbReference>
<dbReference type="GO" id="GO:0071222">
    <property type="term" value="P:cellular response to lipopolysaccharide"/>
    <property type="evidence" value="ECO:0007669"/>
    <property type="project" value="TreeGrafter"/>
</dbReference>
<protein>
    <recommendedName>
        <fullName evidence="12">Ig-like domain-containing protein</fullName>
    </recommendedName>
</protein>
<dbReference type="SMART" id="SM00406">
    <property type="entry name" value="IGv"/>
    <property type="match status" value="2"/>
</dbReference>
<dbReference type="GO" id="GO:0042102">
    <property type="term" value="P:positive regulation of T cell proliferation"/>
    <property type="evidence" value="ECO:0007669"/>
    <property type="project" value="TreeGrafter"/>
</dbReference>
<keyword evidence="10" id="KW-0393">Immunoglobulin domain</keyword>
<feature type="transmembrane region" description="Helical" evidence="11">
    <location>
        <begin position="595"/>
        <end position="618"/>
    </location>
</feature>
<dbReference type="GO" id="GO:0006955">
    <property type="term" value="P:immune response"/>
    <property type="evidence" value="ECO:0007669"/>
    <property type="project" value="TreeGrafter"/>
</dbReference>
<feature type="transmembrane region" description="Helical" evidence="11">
    <location>
        <begin position="240"/>
        <end position="257"/>
    </location>
</feature>
<feature type="transmembrane region" description="Helical" evidence="11">
    <location>
        <begin position="42"/>
        <end position="61"/>
    </location>
</feature>
<evidence type="ECO:0000256" key="3">
    <source>
        <dbReference type="ARBA" id="ARBA00022692"/>
    </source>
</evidence>
<dbReference type="AlphaFoldDB" id="A0A9J7YEH3"/>
<evidence type="ECO:0000259" key="12">
    <source>
        <dbReference type="PROSITE" id="PS50835"/>
    </source>
</evidence>
<evidence type="ECO:0000256" key="1">
    <source>
        <dbReference type="ARBA" id="ARBA00004251"/>
    </source>
</evidence>
<organism evidence="13 14">
    <name type="scientific">Cyprinus carpio carpio</name>
    <dbReference type="NCBI Taxonomy" id="630221"/>
    <lineage>
        <taxon>Eukaryota</taxon>
        <taxon>Metazoa</taxon>
        <taxon>Chordata</taxon>
        <taxon>Craniata</taxon>
        <taxon>Vertebrata</taxon>
        <taxon>Euteleostomi</taxon>
        <taxon>Actinopterygii</taxon>
        <taxon>Neopterygii</taxon>
        <taxon>Teleostei</taxon>
        <taxon>Ostariophysi</taxon>
        <taxon>Cypriniformes</taxon>
        <taxon>Cyprinidae</taxon>
        <taxon>Cyprininae</taxon>
        <taxon>Cyprinus</taxon>
    </lineage>
</organism>
<keyword evidence="14" id="KW-1185">Reference proteome</keyword>
<feature type="transmembrane region" description="Helical" evidence="11">
    <location>
        <begin position="376"/>
        <end position="393"/>
    </location>
</feature>
<dbReference type="GO" id="GO:0007166">
    <property type="term" value="P:cell surface receptor signaling pathway"/>
    <property type="evidence" value="ECO:0007669"/>
    <property type="project" value="TreeGrafter"/>
</dbReference>
<dbReference type="InterPro" id="IPR036179">
    <property type="entry name" value="Ig-like_dom_sf"/>
</dbReference>
<evidence type="ECO:0000313" key="14">
    <source>
        <dbReference type="Proteomes" id="UP001108240"/>
    </source>
</evidence>
<reference evidence="13" key="1">
    <citation type="submission" date="2025-08" db="UniProtKB">
        <authorList>
            <consortium name="Ensembl"/>
        </authorList>
    </citation>
    <scope>IDENTIFICATION</scope>
</reference>
<feature type="domain" description="Ig-like" evidence="12">
    <location>
        <begin position="47"/>
        <end position="144"/>
    </location>
</feature>
<evidence type="ECO:0000256" key="2">
    <source>
        <dbReference type="ARBA" id="ARBA00022475"/>
    </source>
</evidence>
<sequence>MLLCENRFASCIYLFIYLFYKCINQFIYFLIGFTVHGPSGPLFAPLGSSVVLLCYVNELLVMEDLEVEWRRTDSGTLVHLYQDGESRPEVQQQDYHERAHFFTDQIQHGNFSLRLDNLRAEDEGRYTCRVYSQQGSGETVVQIKHECLLVSGSDRSVSAYDGEDVTLSCSVDSHITPEHIEEVLWRKTDEDILVLLFKNNKTLPDTSDERYRDRVELFTAEIPKGNFSLRLKSVRTEDKGVYMCHVFAGGLSANATAKLEQLGFSAWHITVLIFCFAATFGAVLLFCCLNYYRSKNTVTSSIIWNLQVSLVFCPNICMFFAFMLWGFTEGSLHETVTCCALYFLRPVMLIWALRYLKYLQDNLKSWIRIFRITREFAVFMVFVYSVLFTYVWRKRAHDTDTKPRIFSAVLFGIVVLSCLILSIVDVSRCPSQERPSGASPCNQTLGCRHKLFIFCLIISILSDCQLFQFIILFIPSEEIFVVVFVQPLLLICIPLLPHLQAKLKFLRHRWITLLWIITITLLDIILLIYVLLATLTREREYLEWTCVILFIEVLKMIVVFKENVQEAERSVVERRRQQTEMSQEGSNALSRCNEIMFMFGAVGLVLLNSVTLTAELILKARNGERVMKDLRVVVFPSECVFALYWLVLQMHAFWRSVTSGTQNHEMENLADPDVLQTQI</sequence>
<feature type="transmembrane region" description="Helical" evidence="11">
    <location>
        <begin position="12"/>
        <end position="36"/>
    </location>
</feature>
<evidence type="ECO:0000313" key="13">
    <source>
        <dbReference type="Ensembl" id="ENSCCRP00000117631.1"/>
    </source>
</evidence>
<evidence type="ECO:0000256" key="4">
    <source>
        <dbReference type="ARBA" id="ARBA00022729"/>
    </source>
</evidence>
<proteinExistence type="predicted"/>
<dbReference type="GO" id="GO:0042130">
    <property type="term" value="P:negative regulation of T cell proliferation"/>
    <property type="evidence" value="ECO:0007669"/>
    <property type="project" value="TreeGrafter"/>
</dbReference>
<keyword evidence="3 11" id="KW-0812">Transmembrane</keyword>
<feature type="transmembrane region" description="Helical" evidence="11">
    <location>
        <begin position="479"/>
        <end position="499"/>
    </location>
</feature>
<comment type="subcellular location">
    <subcellularLocation>
        <location evidence="1">Cell membrane</location>
        <topology evidence="1">Single-pass type I membrane protein</topology>
    </subcellularLocation>
</comment>
<feature type="transmembrane region" description="Helical" evidence="11">
    <location>
        <begin position="405"/>
        <end position="424"/>
    </location>
</feature>
<keyword evidence="8" id="KW-0675">Receptor</keyword>
<evidence type="ECO:0000256" key="10">
    <source>
        <dbReference type="ARBA" id="ARBA00023319"/>
    </source>
</evidence>
<dbReference type="PANTHER" id="PTHR25466">
    <property type="entry name" value="T-LYMPHOCYTE ACTIVATION ANTIGEN"/>
    <property type="match status" value="1"/>
</dbReference>
<name>A0A9J7YEH3_CYPCA</name>
<dbReference type="GO" id="GO:0009897">
    <property type="term" value="C:external side of plasma membrane"/>
    <property type="evidence" value="ECO:0007669"/>
    <property type="project" value="TreeGrafter"/>
</dbReference>
<dbReference type="GeneTree" id="ENSGT00940000167020"/>
<feature type="transmembrane region" description="Helical" evidence="11">
    <location>
        <begin position="269"/>
        <end position="292"/>
    </location>
</feature>
<dbReference type="InterPro" id="IPR003598">
    <property type="entry name" value="Ig_sub2"/>
</dbReference>
<dbReference type="PROSITE" id="PS50835">
    <property type="entry name" value="IG_LIKE"/>
    <property type="match status" value="2"/>
</dbReference>
<evidence type="ECO:0000256" key="9">
    <source>
        <dbReference type="ARBA" id="ARBA00023180"/>
    </source>
</evidence>
<evidence type="ECO:0000256" key="7">
    <source>
        <dbReference type="ARBA" id="ARBA00023157"/>
    </source>
</evidence>
<feature type="transmembrane region" description="Helical" evidence="11">
    <location>
        <begin position="511"/>
        <end position="535"/>
    </location>
</feature>
<keyword evidence="4" id="KW-0732">Signal</keyword>
<evidence type="ECO:0000256" key="6">
    <source>
        <dbReference type="ARBA" id="ARBA00023136"/>
    </source>
</evidence>
<dbReference type="InterPro" id="IPR013106">
    <property type="entry name" value="Ig_V-set"/>
</dbReference>
<keyword evidence="6 11" id="KW-0472">Membrane</keyword>
<feature type="transmembrane region" description="Helical" evidence="11">
    <location>
        <begin position="333"/>
        <end position="356"/>
    </location>
</feature>
<dbReference type="GO" id="GO:0031295">
    <property type="term" value="P:T cell costimulation"/>
    <property type="evidence" value="ECO:0007669"/>
    <property type="project" value="TreeGrafter"/>
</dbReference>
<dbReference type="SMART" id="SM00409">
    <property type="entry name" value="IG"/>
    <property type="match status" value="2"/>
</dbReference>
<feature type="transmembrane region" description="Helical" evidence="11">
    <location>
        <begin position="451"/>
        <end position="473"/>
    </location>
</feature>
<feature type="transmembrane region" description="Helical" evidence="11">
    <location>
        <begin position="630"/>
        <end position="648"/>
    </location>
</feature>
<dbReference type="InterPro" id="IPR007110">
    <property type="entry name" value="Ig-like_dom"/>
</dbReference>
<feature type="domain" description="Ig-like" evidence="12">
    <location>
        <begin position="161"/>
        <end position="260"/>
    </location>
</feature>
<dbReference type="OMA" id="CENRFAS"/>
<keyword evidence="5 11" id="KW-1133">Transmembrane helix</keyword>
<reference evidence="13" key="2">
    <citation type="submission" date="2025-09" db="UniProtKB">
        <authorList>
            <consortium name="Ensembl"/>
        </authorList>
    </citation>
    <scope>IDENTIFICATION</scope>
</reference>
<dbReference type="SUPFAM" id="SSF48726">
    <property type="entry name" value="Immunoglobulin"/>
    <property type="match status" value="2"/>
</dbReference>
<dbReference type="InterPro" id="IPR051713">
    <property type="entry name" value="T-cell_Activation_Regulation"/>
</dbReference>
<evidence type="ECO:0000256" key="5">
    <source>
        <dbReference type="ARBA" id="ARBA00022989"/>
    </source>
</evidence>
<accession>A0A9J7YEH3</accession>
<dbReference type="InterPro" id="IPR003599">
    <property type="entry name" value="Ig_sub"/>
</dbReference>
<dbReference type="Ensembl" id="ENSCCRT00000148102.1">
    <property type="protein sequence ID" value="ENSCCRP00000117631.1"/>
    <property type="gene ID" value="ENSCCRG00000064266.1"/>
</dbReference>
<keyword evidence="2" id="KW-1003">Cell membrane</keyword>
<evidence type="ECO:0000256" key="8">
    <source>
        <dbReference type="ARBA" id="ARBA00023170"/>
    </source>
</evidence>